<reference evidence="1" key="1">
    <citation type="journal article" date="2023" name="IScience">
        <title>Live-bearing cockroach genome reveals convergent evolutionary mechanisms linked to viviparity in insects and beyond.</title>
        <authorList>
            <person name="Fouks B."/>
            <person name="Harrison M.C."/>
            <person name="Mikhailova A.A."/>
            <person name="Marchal E."/>
            <person name="English S."/>
            <person name="Carruthers M."/>
            <person name="Jennings E.C."/>
            <person name="Chiamaka E.L."/>
            <person name="Frigard R.A."/>
            <person name="Pippel M."/>
            <person name="Attardo G.M."/>
            <person name="Benoit J.B."/>
            <person name="Bornberg-Bauer E."/>
            <person name="Tobe S.S."/>
        </authorList>
    </citation>
    <scope>NUCLEOTIDE SEQUENCE</scope>
    <source>
        <strain evidence="1">Stay&amp;Tobe</strain>
    </source>
</reference>
<proteinExistence type="predicted"/>
<evidence type="ECO:0000313" key="2">
    <source>
        <dbReference type="Proteomes" id="UP001233999"/>
    </source>
</evidence>
<evidence type="ECO:0000313" key="1">
    <source>
        <dbReference type="EMBL" id="KAJ9597500.1"/>
    </source>
</evidence>
<accession>A0AAD8AEC6</accession>
<dbReference type="AlphaFoldDB" id="A0AAD8AEC6"/>
<gene>
    <name evidence="1" type="ORF">L9F63_011641</name>
</gene>
<feature type="non-terminal residue" evidence="1">
    <location>
        <position position="1"/>
    </location>
</feature>
<reference evidence="1" key="2">
    <citation type="submission" date="2023-05" db="EMBL/GenBank/DDBJ databases">
        <authorList>
            <person name="Fouks B."/>
        </authorList>
    </citation>
    <scope>NUCLEOTIDE SEQUENCE</scope>
    <source>
        <strain evidence="1">Stay&amp;Tobe</strain>
        <tissue evidence="1">Testes</tissue>
    </source>
</reference>
<dbReference type="Proteomes" id="UP001233999">
    <property type="component" value="Unassembled WGS sequence"/>
</dbReference>
<dbReference type="EMBL" id="JASPKZ010001604">
    <property type="protein sequence ID" value="KAJ9597500.1"/>
    <property type="molecule type" value="Genomic_DNA"/>
</dbReference>
<comment type="caution">
    <text evidence="1">The sequence shown here is derived from an EMBL/GenBank/DDBJ whole genome shotgun (WGS) entry which is preliminary data.</text>
</comment>
<organism evidence="1 2">
    <name type="scientific">Diploptera punctata</name>
    <name type="common">Pacific beetle cockroach</name>
    <dbReference type="NCBI Taxonomy" id="6984"/>
    <lineage>
        <taxon>Eukaryota</taxon>
        <taxon>Metazoa</taxon>
        <taxon>Ecdysozoa</taxon>
        <taxon>Arthropoda</taxon>
        <taxon>Hexapoda</taxon>
        <taxon>Insecta</taxon>
        <taxon>Pterygota</taxon>
        <taxon>Neoptera</taxon>
        <taxon>Polyneoptera</taxon>
        <taxon>Dictyoptera</taxon>
        <taxon>Blattodea</taxon>
        <taxon>Blaberoidea</taxon>
        <taxon>Blaberidae</taxon>
        <taxon>Diplopterinae</taxon>
        <taxon>Diploptera</taxon>
    </lineage>
</organism>
<protein>
    <submittedName>
        <fullName evidence="1">Uncharacterized protein</fullName>
    </submittedName>
</protein>
<sequence>QFKSNDHITHARWLLRFIHKSLVVWNFNEGHVYSIPFFENSAHGKNQWSGGKHNLPLSNPHHIRVPKTFPMVNHQFSKQNQIPVLYDVFDFKQRI</sequence>
<feature type="non-terminal residue" evidence="1">
    <location>
        <position position="95"/>
    </location>
</feature>
<keyword evidence="2" id="KW-1185">Reference proteome</keyword>
<name>A0AAD8AEC6_DIPPU</name>